<evidence type="ECO:0000313" key="3">
    <source>
        <dbReference type="Proteomes" id="UP000035763"/>
    </source>
</evidence>
<dbReference type="OrthoDB" id="4838646at2"/>
<keyword evidence="3" id="KW-1185">Reference proteome</keyword>
<sequence>MNIIFTLASSFALGYFIKQRGLAILTYLALDATVFAYQTLAVLLEWLGPQQGFEGEAFGPKPNGFPVQFSPHELAGYGVVNLLVITAGVGLVVLGSHLARRRVRTRPAPQRLEPAA</sequence>
<comment type="caution">
    <text evidence="2">The sequence shown here is derived from an EMBL/GenBank/DDBJ whole genome shotgun (WGS) entry which is preliminary data.</text>
</comment>
<dbReference type="Proteomes" id="UP000035763">
    <property type="component" value="Unassembled WGS sequence"/>
</dbReference>
<dbReference type="STRING" id="1193182.BN11_50027"/>
<organism evidence="2 3">
    <name type="scientific">Nostocoides australiense Ben110</name>
    <dbReference type="NCBI Taxonomy" id="1193182"/>
    <lineage>
        <taxon>Bacteria</taxon>
        <taxon>Bacillati</taxon>
        <taxon>Actinomycetota</taxon>
        <taxon>Actinomycetes</taxon>
        <taxon>Micrococcales</taxon>
        <taxon>Intrasporangiaceae</taxon>
        <taxon>Nostocoides</taxon>
    </lineage>
</organism>
<accession>W6K1R2</accession>
<evidence type="ECO:0000313" key="2">
    <source>
        <dbReference type="EMBL" id="CCH75006.1"/>
    </source>
</evidence>
<keyword evidence="1" id="KW-0472">Membrane</keyword>
<keyword evidence="1" id="KW-1133">Transmembrane helix</keyword>
<name>W6K1R2_9MICO</name>
<dbReference type="RefSeq" id="WP_048693187.1">
    <property type="nucleotide sequence ID" value="NZ_HG764815.1"/>
</dbReference>
<proteinExistence type="predicted"/>
<gene>
    <name evidence="2" type="ORF">BN11_50027</name>
</gene>
<feature type="transmembrane region" description="Helical" evidence="1">
    <location>
        <begin position="21"/>
        <end position="44"/>
    </location>
</feature>
<protein>
    <submittedName>
        <fullName evidence="2">Uncharacterized protein</fullName>
    </submittedName>
</protein>
<evidence type="ECO:0000256" key="1">
    <source>
        <dbReference type="SAM" id="Phobius"/>
    </source>
</evidence>
<feature type="transmembrane region" description="Helical" evidence="1">
    <location>
        <begin position="74"/>
        <end position="94"/>
    </location>
</feature>
<keyword evidence="1" id="KW-0812">Transmembrane</keyword>
<dbReference type="EMBL" id="CAJA01000445">
    <property type="protein sequence ID" value="CCH75006.1"/>
    <property type="molecule type" value="Genomic_DNA"/>
</dbReference>
<reference evidence="2 3" key="1">
    <citation type="journal article" date="2013" name="ISME J.">
        <title>A metabolic model for members of the genus Tetrasphaera involved in enhanced biological phosphorus removal.</title>
        <authorList>
            <person name="Kristiansen R."/>
            <person name="Nguyen H.T.T."/>
            <person name="Saunders A.M."/>
            <person name="Nielsen J.L."/>
            <person name="Wimmer R."/>
            <person name="Le V.Q."/>
            <person name="McIlroy S.J."/>
            <person name="Petrovski S."/>
            <person name="Seviour R.J."/>
            <person name="Calteau A."/>
            <person name="Nielsen K.L."/>
            <person name="Nielsen P.H."/>
        </authorList>
    </citation>
    <scope>NUCLEOTIDE SEQUENCE [LARGE SCALE GENOMIC DNA]</scope>
    <source>
        <strain evidence="2 3">Ben110</strain>
    </source>
</reference>
<dbReference type="AlphaFoldDB" id="W6K1R2"/>